<evidence type="ECO:0000313" key="10">
    <source>
        <dbReference type="EMBL" id="MFD4211676.1"/>
    </source>
</evidence>
<feature type="transmembrane region" description="Helical" evidence="8">
    <location>
        <begin position="113"/>
        <end position="130"/>
    </location>
</feature>
<feature type="transmembrane region" description="Helical" evidence="8">
    <location>
        <begin position="81"/>
        <end position="101"/>
    </location>
</feature>
<feature type="transmembrane region" description="Helical" evidence="8">
    <location>
        <begin position="214"/>
        <end position="234"/>
    </location>
</feature>
<evidence type="ECO:0000256" key="8">
    <source>
        <dbReference type="SAM" id="Phobius"/>
    </source>
</evidence>
<sequence length="368" mass="38584">MSTTPPAPPSATAPAPAPAVAAPETPRPERAGHRYDIDLVRLLCSVAVIGLHTGSAFVNTVGRTASEGPGTYWAGLTADSAGRFAVPLFFAIAGWVVLVGAPPKDGARLRRRIVRIVVPLAVWTGLYIAWGRLRDTNDDPVRGLALDSVFASVRPAYHLWYLYAYLPVIMVLGLVVLVRAGKRPWGLGAVLLVLASAPSLLGDLAEATGRELPRFGWGFAPYQLIYAVLGALLLAAPPGAFGRRRWPWLVLAAGGLAGVIAYQHQVHYAIPYAHVLVALFSCGVLVSLHGVRVPERMRPTLTRLSEASFGAYLVHVLVLGVLTDALVGADLGGPAAGALVAGITVATTALSFGAALLWGRAGASRVLG</sequence>
<feature type="transmembrane region" description="Helical" evidence="8">
    <location>
        <begin position="185"/>
        <end position="202"/>
    </location>
</feature>
<evidence type="ECO:0000256" key="4">
    <source>
        <dbReference type="ARBA" id="ARBA00022692"/>
    </source>
</evidence>
<dbReference type="PANTHER" id="PTHR40074">
    <property type="entry name" value="O-ACETYLTRANSFERASE WECH"/>
    <property type="match status" value="1"/>
</dbReference>
<name>A0ABW6EH11_9ACTN</name>
<proteinExistence type="inferred from homology"/>
<comment type="similarity">
    <text evidence="2">Belongs to the acyltransferase 3 family.</text>
</comment>
<gene>
    <name evidence="10" type="ORF">ACFWSS_02035</name>
</gene>
<feature type="compositionally biased region" description="Pro residues" evidence="7">
    <location>
        <begin position="1"/>
        <end position="17"/>
    </location>
</feature>
<keyword evidence="11" id="KW-1185">Reference proteome</keyword>
<evidence type="ECO:0000256" key="7">
    <source>
        <dbReference type="SAM" id="MobiDB-lite"/>
    </source>
</evidence>
<dbReference type="Pfam" id="PF01757">
    <property type="entry name" value="Acyl_transf_3"/>
    <property type="match status" value="1"/>
</dbReference>
<keyword evidence="4 8" id="KW-0812">Transmembrane</keyword>
<comment type="subcellular location">
    <subcellularLocation>
        <location evidence="1">Cell membrane</location>
        <topology evidence="1">Multi-pass membrane protein</topology>
    </subcellularLocation>
</comment>
<dbReference type="InterPro" id="IPR002656">
    <property type="entry name" value="Acyl_transf_3_dom"/>
</dbReference>
<keyword evidence="5 8" id="KW-1133">Transmembrane helix</keyword>
<feature type="transmembrane region" description="Helical" evidence="8">
    <location>
        <begin position="246"/>
        <end position="263"/>
    </location>
</feature>
<keyword evidence="3" id="KW-1003">Cell membrane</keyword>
<feature type="domain" description="Acyltransferase 3" evidence="9">
    <location>
        <begin position="35"/>
        <end position="352"/>
    </location>
</feature>
<reference evidence="10 11" key="1">
    <citation type="submission" date="2024-09" db="EMBL/GenBank/DDBJ databases">
        <title>The Natural Products Discovery Center: Release of the First 8490 Sequenced Strains for Exploring Actinobacteria Biosynthetic Diversity.</title>
        <authorList>
            <person name="Kalkreuter E."/>
            <person name="Kautsar S.A."/>
            <person name="Yang D."/>
            <person name="Bader C.D."/>
            <person name="Teijaro C.N."/>
            <person name="Fluegel L."/>
            <person name="Davis C.M."/>
            <person name="Simpson J.R."/>
            <person name="Lauterbach L."/>
            <person name="Steele A.D."/>
            <person name="Gui C."/>
            <person name="Meng S."/>
            <person name="Li G."/>
            <person name="Viehrig K."/>
            <person name="Ye F."/>
            <person name="Su P."/>
            <person name="Kiefer A.F."/>
            <person name="Nichols A."/>
            <person name="Cepeda A.J."/>
            <person name="Yan W."/>
            <person name="Fan B."/>
            <person name="Jiang Y."/>
            <person name="Adhikari A."/>
            <person name="Zheng C.-J."/>
            <person name="Schuster L."/>
            <person name="Cowan T.M."/>
            <person name="Smanski M.J."/>
            <person name="Chevrette M.G."/>
            <person name="De Carvalho L.P.S."/>
            <person name="Shen B."/>
        </authorList>
    </citation>
    <scope>NUCLEOTIDE SEQUENCE [LARGE SCALE GENOMIC DNA]</scope>
    <source>
        <strain evidence="10 11">NPDC058546</strain>
    </source>
</reference>
<evidence type="ECO:0000256" key="3">
    <source>
        <dbReference type="ARBA" id="ARBA00022475"/>
    </source>
</evidence>
<protein>
    <submittedName>
        <fullName evidence="10">Acyltransferase</fullName>
    </submittedName>
</protein>
<keyword evidence="6 8" id="KW-0472">Membrane</keyword>
<accession>A0ABW6EH11</accession>
<dbReference type="EMBL" id="JBHXOF010000001">
    <property type="protein sequence ID" value="MFD4211676.1"/>
    <property type="molecule type" value="Genomic_DNA"/>
</dbReference>
<feature type="region of interest" description="Disordered" evidence="7">
    <location>
        <begin position="1"/>
        <end position="29"/>
    </location>
</feature>
<keyword evidence="10" id="KW-0808">Transferase</keyword>
<dbReference type="PANTHER" id="PTHR40074:SF2">
    <property type="entry name" value="O-ACETYLTRANSFERASE WECH"/>
    <property type="match status" value="1"/>
</dbReference>
<organism evidence="10 11">
    <name type="scientific">Streptomyces sindenensis</name>
    <dbReference type="NCBI Taxonomy" id="67363"/>
    <lineage>
        <taxon>Bacteria</taxon>
        <taxon>Bacillati</taxon>
        <taxon>Actinomycetota</taxon>
        <taxon>Actinomycetes</taxon>
        <taxon>Kitasatosporales</taxon>
        <taxon>Streptomycetaceae</taxon>
        <taxon>Streptomyces</taxon>
    </lineage>
</organism>
<comment type="caution">
    <text evidence="10">The sequence shown here is derived from an EMBL/GenBank/DDBJ whole genome shotgun (WGS) entry which is preliminary data.</text>
</comment>
<feature type="transmembrane region" description="Helical" evidence="8">
    <location>
        <begin position="160"/>
        <end position="178"/>
    </location>
</feature>
<evidence type="ECO:0000259" key="9">
    <source>
        <dbReference type="Pfam" id="PF01757"/>
    </source>
</evidence>
<keyword evidence="10" id="KW-0012">Acyltransferase</keyword>
<dbReference type="Proteomes" id="UP001598251">
    <property type="component" value="Unassembled WGS sequence"/>
</dbReference>
<feature type="transmembrane region" description="Helical" evidence="8">
    <location>
        <begin position="335"/>
        <end position="358"/>
    </location>
</feature>
<dbReference type="GO" id="GO:0016746">
    <property type="term" value="F:acyltransferase activity"/>
    <property type="evidence" value="ECO:0007669"/>
    <property type="project" value="UniProtKB-KW"/>
</dbReference>
<evidence type="ECO:0000256" key="1">
    <source>
        <dbReference type="ARBA" id="ARBA00004651"/>
    </source>
</evidence>
<feature type="transmembrane region" description="Helical" evidence="8">
    <location>
        <begin position="39"/>
        <end position="61"/>
    </location>
</feature>
<feature type="transmembrane region" description="Helical" evidence="8">
    <location>
        <begin position="309"/>
        <end position="329"/>
    </location>
</feature>
<evidence type="ECO:0000256" key="5">
    <source>
        <dbReference type="ARBA" id="ARBA00022989"/>
    </source>
</evidence>
<evidence type="ECO:0000313" key="11">
    <source>
        <dbReference type="Proteomes" id="UP001598251"/>
    </source>
</evidence>
<evidence type="ECO:0000256" key="6">
    <source>
        <dbReference type="ARBA" id="ARBA00023136"/>
    </source>
</evidence>
<dbReference type="RefSeq" id="WP_382826623.1">
    <property type="nucleotide sequence ID" value="NZ_JBHXLY010000013.1"/>
</dbReference>
<evidence type="ECO:0000256" key="2">
    <source>
        <dbReference type="ARBA" id="ARBA00007400"/>
    </source>
</evidence>
<feature type="transmembrane region" description="Helical" evidence="8">
    <location>
        <begin position="269"/>
        <end position="288"/>
    </location>
</feature>